<dbReference type="Pfam" id="PF13301">
    <property type="entry name" value="DUF4079"/>
    <property type="match status" value="1"/>
</dbReference>
<feature type="transmembrane region" description="Helical" evidence="1">
    <location>
        <begin position="64"/>
        <end position="85"/>
    </location>
</feature>
<sequence length="156" mass="16877">MSLELTPDVKFGLQFFHPAIMWILLALSLYAAYLGLQVQRTRNAQGEEKKQLIKGKYSDKHHKIGSVLLALMVGGSIGGMAVTYINNGKLFVGPHLLAGLGMTGLIAFSAALAPFMQKGANWARATHILLNFGILGLFIWQAVSGVEIVLKIISQA</sequence>
<evidence type="ECO:0000313" key="3">
    <source>
        <dbReference type="Proteomes" id="UP000192997"/>
    </source>
</evidence>
<dbReference type="AlphaFoldDB" id="A0A1X4G532"/>
<feature type="transmembrane region" description="Helical" evidence="1">
    <location>
        <begin position="97"/>
        <end position="116"/>
    </location>
</feature>
<feature type="transmembrane region" description="Helical" evidence="1">
    <location>
        <begin position="15"/>
        <end position="36"/>
    </location>
</feature>
<protein>
    <recommendedName>
        <fullName evidence="4">DUF4079 domain-containing protein</fullName>
    </recommendedName>
</protein>
<feature type="transmembrane region" description="Helical" evidence="1">
    <location>
        <begin position="128"/>
        <end position="153"/>
    </location>
</feature>
<dbReference type="EMBL" id="NBYN01000054">
    <property type="protein sequence ID" value="OSO89694.1"/>
    <property type="molecule type" value="Genomic_DNA"/>
</dbReference>
<dbReference type="PANTHER" id="PTHR34679:SF2">
    <property type="entry name" value="OS02G0122500 PROTEIN"/>
    <property type="match status" value="1"/>
</dbReference>
<dbReference type="RefSeq" id="WP_085728584.1">
    <property type="nucleotide sequence ID" value="NZ_NBYN01000054.1"/>
</dbReference>
<comment type="caution">
    <text evidence="2">The sequence shown here is derived from an EMBL/GenBank/DDBJ whole genome shotgun (WGS) entry which is preliminary data.</text>
</comment>
<keyword evidence="1" id="KW-0472">Membrane</keyword>
<dbReference type="InterPro" id="IPR025067">
    <property type="entry name" value="DUF4079"/>
</dbReference>
<keyword evidence="1" id="KW-0812">Transmembrane</keyword>
<evidence type="ECO:0000256" key="1">
    <source>
        <dbReference type="SAM" id="Phobius"/>
    </source>
</evidence>
<name>A0A1X4G532_9CYAN</name>
<reference evidence="3" key="1">
    <citation type="submission" date="2017-04" db="EMBL/GenBank/DDBJ databases">
        <authorList>
            <person name="Abreu V.A."/>
            <person name="Popin R.V."/>
            <person name="Rigonato J."/>
            <person name="Andreote A.P."/>
            <person name="Schaker P.C."/>
            <person name="Hoff-Risseti C."/>
            <person name="Alvarenga D.O."/>
            <person name="Varani A.M."/>
            <person name="Fiore M.F."/>
        </authorList>
    </citation>
    <scope>NUCLEOTIDE SEQUENCE [LARGE SCALE GENOMIC DNA]</scope>
    <source>
        <strain evidence="3">CENA303</strain>
    </source>
</reference>
<accession>A0A1X4G532</accession>
<evidence type="ECO:0000313" key="2">
    <source>
        <dbReference type="EMBL" id="OSO89694.1"/>
    </source>
</evidence>
<keyword evidence="1" id="KW-1133">Transmembrane helix</keyword>
<gene>
    <name evidence="2" type="ORF">B7O87_11080</name>
</gene>
<proteinExistence type="predicted"/>
<dbReference type="PANTHER" id="PTHR34679">
    <property type="match status" value="1"/>
</dbReference>
<dbReference type="Proteomes" id="UP000192997">
    <property type="component" value="Unassembled WGS sequence"/>
</dbReference>
<organism evidence="2 3">
    <name type="scientific">Cylindrospermopsis raciborskii CENA303</name>
    <dbReference type="NCBI Taxonomy" id="1170769"/>
    <lineage>
        <taxon>Bacteria</taxon>
        <taxon>Bacillati</taxon>
        <taxon>Cyanobacteriota</taxon>
        <taxon>Cyanophyceae</taxon>
        <taxon>Nostocales</taxon>
        <taxon>Aphanizomenonaceae</taxon>
        <taxon>Cylindrospermopsis</taxon>
    </lineage>
</organism>
<evidence type="ECO:0008006" key="4">
    <source>
        <dbReference type="Google" id="ProtNLM"/>
    </source>
</evidence>